<evidence type="ECO:0000313" key="2">
    <source>
        <dbReference type="Proteomes" id="UP000322234"/>
    </source>
</evidence>
<accession>A0A6B0RAX3</accession>
<evidence type="ECO:0000313" key="1">
    <source>
        <dbReference type="EMBL" id="MXQ86151.1"/>
    </source>
</evidence>
<name>A0A6B0RAX3_9CETA</name>
<comment type="caution">
    <text evidence="1">The sequence shown here is derived from an EMBL/GenBank/DDBJ whole genome shotgun (WGS) entry which is preliminary data.</text>
</comment>
<organism evidence="1 2">
    <name type="scientific">Bos mutus</name>
    <name type="common">wild yak</name>
    <dbReference type="NCBI Taxonomy" id="72004"/>
    <lineage>
        <taxon>Eukaryota</taxon>
        <taxon>Metazoa</taxon>
        <taxon>Chordata</taxon>
        <taxon>Craniata</taxon>
        <taxon>Vertebrata</taxon>
        <taxon>Euteleostomi</taxon>
        <taxon>Mammalia</taxon>
        <taxon>Eutheria</taxon>
        <taxon>Laurasiatheria</taxon>
        <taxon>Artiodactyla</taxon>
        <taxon>Ruminantia</taxon>
        <taxon>Pecora</taxon>
        <taxon>Bovidae</taxon>
        <taxon>Bovinae</taxon>
        <taxon>Bos</taxon>
    </lineage>
</organism>
<dbReference type="AlphaFoldDB" id="A0A6B0RAX3"/>
<dbReference type="EMBL" id="VBQZ03000031">
    <property type="protein sequence ID" value="MXQ86151.1"/>
    <property type="molecule type" value="Genomic_DNA"/>
</dbReference>
<gene>
    <name evidence="1" type="ORF">E5288_WYG006510</name>
</gene>
<protein>
    <submittedName>
        <fullName evidence="1">Uncharacterized protein</fullName>
    </submittedName>
</protein>
<reference evidence="1" key="1">
    <citation type="submission" date="2019-10" db="EMBL/GenBank/DDBJ databases">
        <title>The sequence and de novo assembly of the wild yak genome.</title>
        <authorList>
            <person name="Liu Y."/>
        </authorList>
    </citation>
    <scope>NUCLEOTIDE SEQUENCE [LARGE SCALE GENOMIC DNA]</scope>
    <source>
        <strain evidence="1">WY2019</strain>
    </source>
</reference>
<keyword evidence="2" id="KW-1185">Reference proteome</keyword>
<dbReference type="Proteomes" id="UP000322234">
    <property type="component" value="Unassembled WGS sequence"/>
</dbReference>
<proteinExistence type="predicted"/>
<sequence length="77" mass="8655">MTSKRSWESASDSHDMDGSFTVITLKLVSQSFGKSVLFLQVYEETLCAVGYDSLDFASYLSTPLTFWTNVVVLLDFQ</sequence>